<accession>A0A250X339</accession>
<sequence length="88" mass="10105">MPKHSKISIWKAWAKAEPWQRRNLVISGLMIFWAGALYMDMANLKTDPKFKEKFKVEEASQSAPAGPSAVAIFYSRMMETVRPKDGDW</sequence>
<keyword evidence="1" id="KW-0472">Membrane</keyword>
<feature type="transmembrane region" description="Helical" evidence="1">
    <location>
        <begin position="21"/>
        <end position="39"/>
    </location>
</feature>
<keyword evidence="3" id="KW-1185">Reference proteome</keyword>
<dbReference type="AlphaFoldDB" id="A0A250X339"/>
<protein>
    <submittedName>
        <fullName evidence="2">Uncharacterized protein</fullName>
    </submittedName>
</protein>
<evidence type="ECO:0000313" key="3">
    <source>
        <dbReference type="Proteomes" id="UP000232323"/>
    </source>
</evidence>
<dbReference type="EMBL" id="BEGY01000025">
    <property type="protein sequence ID" value="GAX77475.1"/>
    <property type="molecule type" value="Genomic_DNA"/>
</dbReference>
<keyword evidence="1" id="KW-1133">Transmembrane helix</keyword>
<comment type="caution">
    <text evidence="2">The sequence shown here is derived from an EMBL/GenBank/DDBJ whole genome shotgun (WGS) entry which is preliminary data.</text>
</comment>
<gene>
    <name evidence="2" type="ORF">CEUSTIGMA_g4919.t1</name>
</gene>
<keyword evidence="1" id="KW-0812">Transmembrane</keyword>
<evidence type="ECO:0000313" key="2">
    <source>
        <dbReference type="EMBL" id="GAX77475.1"/>
    </source>
</evidence>
<proteinExistence type="predicted"/>
<dbReference type="Proteomes" id="UP000232323">
    <property type="component" value="Unassembled WGS sequence"/>
</dbReference>
<reference evidence="2 3" key="1">
    <citation type="submission" date="2017-08" db="EMBL/GenBank/DDBJ databases">
        <title>Acidophilic green algal genome provides insights into adaptation to an acidic environment.</title>
        <authorList>
            <person name="Hirooka S."/>
            <person name="Hirose Y."/>
            <person name="Kanesaki Y."/>
            <person name="Higuchi S."/>
            <person name="Fujiwara T."/>
            <person name="Onuma R."/>
            <person name="Era A."/>
            <person name="Ohbayashi R."/>
            <person name="Uzuka A."/>
            <person name="Nozaki H."/>
            <person name="Yoshikawa H."/>
            <person name="Miyagishima S.Y."/>
        </authorList>
    </citation>
    <scope>NUCLEOTIDE SEQUENCE [LARGE SCALE GENOMIC DNA]</scope>
    <source>
        <strain evidence="2 3">NIES-2499</strain>
    </source>
</reference>
<evidence type="ECO:0000256" key="1">
    <source>
        <dbReference type="SAM" id="Phobius"/>
    </source>
</evidence>
<organism evidence="2 3">
    <name type="scientific">Chlamydomonas eustigma</name>
    <dbReference type="NCBI Taxonomy" id="1157962"/>
    <lineage>
        <taxon>Eukaryota</taxon>
        <taxon>Viridiplantae</taxon>
        <taxon>Chlorophyta</taxon>
        <taxon>core chlorophytes</taxon>
        <taxon>Chlorophyceae</taxon>
        <taxon>CS clade</taxon>
        <taxon>Chlamydomonadales</taxon>
        <taxon>Chlamydomonadaceae</taxon>
        <taxon>Chlamydomonas</taxon>
    </lineage>
</organism>
<name>A0A250X339_9CHLO</name>